<dbReference type="Proteomes" id="UP001156666">
    <property type="component" value="Unassembled WGS sequence"/>
</dbReference>
<comment type="caution">
    <text evidence="2">The sequence shown here is derived from an EMBL/GenBank/DDBJ whole genome shotgun (WGS) entry which is preliminary data.</text>
</comment>
<dbReference type="NCBIfam" id="TIGR04131">
    <property type="entry name" value="Bac_Flav_CTERM"/>
    <property type="match status" value="1"/>
</dbReference>
<dbReference type="GO" id="GO:0005975">
    <property type="term" value="P:carbohydrate metabolic process"/>
    <property type="evidence" value="ECO:0007669"/>
    <property type="project" value="UniProtKB-ARBA"/>
</dbReference>
<dbReference type="InterPro" id="IPR026341">
    <property type="entry name" value="T9SS_type_B"/>
</dbReference>
<dbReference type="Pfam" id="PF13385">
    <property type="entry name" value="Laminin_G_3"/>
    <property type="match status" value="1"/>
</dbReference>
<dbReference type="Gene3D" id="2.60.120.200">
    <property type="match status" value="1"/>
</dbReference>
<keyword evidence="3" id="KW-1185">Reference proteome</keyword>
<sequence length="396" mass="44764">MKLFFSILFSMSFLFLNAQEVYVNFDNCLSVNEGALADPEITGSTSCDCGVDGESLFFEDPASSLNFDSTYTSIFQDDFTLSFNFMIRESQSGIIDIFSVSSECRVDSSLTIKYIPQESKVRIQMATNFELFIEVEGAINLDQCWHSLVFQRIGQNYNLFIDGQFSDTDFINGDIMIDPASTMQFSDSPCQAFGDSPFSGKIDEFKIYNRALSVEEIFDIHVPFDQILTRDTTIFSGISLKIRHTSSCADLVSWFPSKNVTQSTDLEPVIAPDETMLYRVNYDYGICAGQDSINIAVIDEDAVQCDNLLVPNAFTPNNDGLNDFIGISNAFIIEELRDFEIFDRWGEMVFSTSIKTDQWDGTLRNQKINSNVFLYKVNYTCKGEEFIKTGSFSILR</sequence>
<dbReference type="InterPro" id="IPR013320">
    <property type="entry name" value="ConA-like_dom_sf"/>
</dbReference>
<dbReference type="Pfam" id="PF13585">
    <property type="entry name" value="CHU_C"/>
    <property type="match status" value="1"/>
</dbReference>
<dbReference type="GO" id="GO:0004553">
    <property type="term" value="F:hydrolase activity, hydrolyzing O-glycosyl compounds"/>
    <property type="evidence" value="ECO:0007669"/>
    <property type="project" value="UniProtKB-ARBA"/>
</dbReference>
<feature type="signal peptide" evidence="1">
    <location>
        <begin position="1"/>
        <end position="18"/>
    </location>
</feature>
<evidence type="ECO:0000313" key="2">
    <source>
        <dbReference type="EMBL" id="GLR19726.1"/>
    </source>
</evidence>
<dbReference type="EMBL" id="BSOH01000034">
    <property type="protein sequence ID" value="GLR19726.1"/>
    <property type="molecule type" value="Genomic_DNA"/>
</dbReference>
<protein>
    <recommendedName>
        <fullName evidence="4">LamG-like jellyroll fold domain-containing protein</fullName>
    </recommendedName>
</protein>
<reference evidence="2" key="1">
    <citation type="journal article" date="2014" name="Int. J. Syst. Evol. Microbiol.">
        <title>Complete genome sequence of Corynebacterium casei LMG S-19264T (=DSM 44701T), isolated from a smear-ripened cheese.</title>
        <authorList>
            <consortium name="US DOE Joint Genome Institute (JGI-PGF)"/>
            <person name="Walter F."/>
            <person name="Albersmeier A."/>
            <person name="Kalinowski J."/>
            <person name="Ruckert C."/>
        </authorList>
    </citation>
    <scope>NUCLEOTIDE SEQUENCE</scope>
    <source>
        <strain evidence="2">NBRC 108769</strain>
    </source>
</reference>
<dbReference type="SUPFAM" id="SSF49899">
    <property type="entry name" value="Concanavalin A-like lectins/glucanases"/>
    <property type="match status" value="1"/>
</dbReference>
<organism evidence="2 3">
    <name type="scientific">Portibacter lacus</name>
    <dbReference type="NCBI Taxonomy" id="1099794"/>
    <lineage>
        <taxon>Bacteria</taxon>
        <taxon>Pseudomonadati</taxon>
        <taxon>Bacteroidota</taxon>
        <taxon>Saprospiria</taxon>
        <taxon>Saprospirales</taxon>
        <taxon>Haliscomenobacteraceae</taxon>
        <taxon>Portibacter</taxon>
    </lineage>
</organism>
<reference evidence="2" key="2">
    <citation type="submission" date="2023-01" db="EMBL/GenBank/DDBJ databases">
        <title>Draft genome sequence of Portibacter lacus strain NBRC 108769.</title>
        <authorList>
            <person name="Sun Q."/>
            <person name="Mori K."/>
        </authorList>
    </citation>
    <scope>NUCLEOTIDE SEQUENCE</scope>
    <source>
        <strain evidence="2">NBRC 108769</strain>
    </source>
</reference>
<name>A0AA37SRW8_9BACT</name>
<evidence type="ECO:0008006" key="4">
    <source>
        <dbReference type="Google" id="ProtNLM"/>
    </source>
</evidence>
<proteinExistence type="predicted"/>
<dbReference type="AlphaFoldDB" id="A0AA37SRW8"/>
<keyword evidence="1" id="KW-0732">Signal</keyword>
<evidence type="ECO:0000256" key="1">
    <source>
        <dbReference type="SAM" id="SignalP"/>
    </source>
</evidence>
<evidence type="ECO:0000313" key="3">
    <source>
        <dbReference type="Proteomes" id="UP001156666"/>
    </source>
</evidence>
<feature type="chain" id="PRO_5041324965" description="LamG-like jellyroll fold domain-containing protein" evidence="1">
    <location>
        <begin position="19"/>
        <end position="396"/>
    </location>
</feature>
<gene>
    <name evidence="2" type="ORF">GCM10007940_43420</name>
</gene>
<accession>A0AA37SRW8</accession>